<organism evidence="1 2">
    <name type="scientific">Nostoc sphaeroides CCNUC1</name>
    <dbReference type="NCBI Taxonomy" id="2653204"/>
    <lineage>
        <taxon>Bacteria</taxon>
        <taxon>Bacillati</taxon>
        <taxon>Cyanobacteriota</taxon>
        <taxon>Cyanophyceae</taxon>
        <taxon>Nostocales</taxon>
        <taxon>Nostocaceae</taxon>
        <taxon>Nostoc</taxon>
    </lineage>
</organism>
<dbReference type="EMBL" id="CP045226">
    <property type="protein sequence ID" value="QFS48994.1"/>
    <property type="molecule type" value="Genomic_DNA"/>
</dbReference>
<dbReference type="KEGG" id="nsh:GXM_06488"/>
<dbReference type="Proteomes" id="UP000326678">
    <property type="component" value="Chromosome Gxm1"/>
</dbReference>
<name>A0A5P8W8K4_9NOSO</name>
<protein>
    <recommendedName>
        <fullName evidence="3">IS607 family transposase</fullName>
    </recommendedName>
</protein>
<accession>A0A5P8W8K4</accession>
<gene>
    <name evidence="1" type="ORF">GXM_06488</name>
</gene>
<evidence type="ECO:0000313" key="1">
    <source>
        <dbReference type="EMBL" id="QFS48994.1"/>
    </source>
</evidence>
<sequence length="44" mass="5434">MKLSDYAKSIGVSYKTAWRMWKRGDINARFCFNYYFFLCKTLFY</sequence>
<dbReference type="AlphaFoldDB" id="A0A5P8W8K4"/>
<evidence type="ECO:0000313" key="2">
    <source>
        <dbReference type="Proteomes" id="UP000326678"/>
    </source>
</evidence>
<keyword evidence="2" id="KW-1185">Reference proteome</keyword>
<proteinExistence type="predicted"/>
<reference evidence="1 2" key="1">
    <citation type="submission" date="2019-10" db="EMBL/GenBank/DDBJ databases">
        <title>Genomic and transcriptomic insights into the perfect genentic adaptation of a filamentous nitrogen-fixing cyanobacterium to rice fields.</title>
        <authorList>
            <person name="Chen Z."/>
        </authorList>
    </citation>
    <scope>NUCLEOTIDE SEQUENCE [LARGE SCALE GENOMIC DNA]</scope>
    <source>
        <strain evidence="1">CCNUC1</strain>
    </source>
</reference>
<evidence type="ECO:0008006" key="3">
    <source>
        <dbReference type="Google" id="ProtNLM"/>
    </source>
</evidence>